<dbReference type="RefSeq" id="WP_183995022.1">
    <property type="nucleotide sequence ID" value="NZ_JACIEH010000001.1"/>
</dbReference>
<evidence type="ECO:0000313" key="3">
    <source>
        <dbReference type="EMBL" id="MBB4097408.1"/>
    </source>
</evidence>
<dbReference type="InterPro" id="IPR039422">
    <property type="entry name" value="MarR/SlyA-like"/>
</dbReference>
<dbReference type="SMART" id="SM00347">
    <property type="entry name" value="HTH_MARR"/>
    <property type="match status" value="1"/>
</dbReference>
<accession>A0A7W6JQ33</accession>
<keyword evidence="4" id="KW-1185">Reference proteome</keyword>
<dbReference type="SUPFAM" id="SSF46785">
    <property type="entry name" value="Winged helix' DNA-binding domain"/>
    <property type="match status" value="1"/>
</dbReference>
<name>A0A7W6JQ33_9SPHN</name>
<protein>
    <submittedName>
        <fullName evidence="3">DNA-binding MarR family transcriptional regulator</fullName>
    </submittedName>
</protein>
<reference evidence="3 4" key="1">
    <citation type="submission" date="2020-08" db="EMBL/GenBank/DDBJ databases">
        <title>Genomic Encyclopedia of Type Strains, Phase IV (KMG-IV): sequencing the most valuable type-strain genomes for metagenomic binning, comparative biology and taxonomic classification.</title>
        <authorList>
            <person name="Goeker M."/>
        </authorList>
    </citation>
    <scope>NUCLEOTIDE SEQUENCE [LARGE SCALE GENOMIC DNA]</scope>
    <source>
        <strain evidence="3 4">DSM 101806</strain>
    </source>
</reference>
<dbReference type="InterPro" id="IPR036388">
    <property type="entry name" value="WH-like_DNA-bd_sf"/>
</dbReference>
<dbReference type="EMBL" id="JACIEH010000001">
    <property type="protein sequence ID" value="MBB4097408.1"/>
    <property type="molecule type" value="Genomic_DNA"/>
</dbReference>
<comment type="caution">
    <text evidence="3">The sequence shown here is derived from an EMBL/GenBank/DDBJ whole genome shotgun (WGS) entry which is preliminary data.</text>
</comment>
<sequence length="144" mass="16773">MRGDKKDASGTENGPTPPTEPDSIEELMFQRERLDHRAMVEGIIRVREARARFMPENWFSDPAWDILLRLYQAYLDGLERTIGDLGSFASTSPATTIRWLDVLSNRGWIHRRRDARDQRRVFISLNEIGAEQMRECLEQIRKLG</sequence>
<evidence type="ECO:0000313" key="4">
    <source>
        <dbReference type="Proteomes" id="UP000557392"/>
    </source>
</evidence>
<dbReference type="PANTHER" id="PTHR33164">
    <property type="entry name" value="TRANSCRIPTIONAL REGULATOR, MARR FAMILY"/>
    <property type="match status" value="1"/>
</dbReference>
<keyword evidence="3" id="KW-0238">DNA-binding</keyword>
<gene>
    <name evidence="3" type="ORF">GGR46_000941</name>
</gene>
<evidence type="ECO:0000256" key="1">
    <source>
        <dbReference type="SAM" id="MobiDB-lite"/>
    </source>
</evidence>
<organism evidence="3 4">
    <name type="scientific">Sphingomonas kyeonggiensis</name>
    <dbReference type="NCBI Taxonomy" id="1268553"/>
    <lineage>
        <taxon>Bacteria</taxon>
        <taxon>Pseudomonadati</taxon>
        <taxon>Pseudomonadota</taxon>
        <taxon>Alphaproteobacteria</taxon>
        <taxon>Sphingomonadales</taxon>
        <taxon>Sphingomonadaceae</taxon>
        <taxon>Sphingomonas</taxon>
    </lineage>
</organism>
<dbReference type="InterPro" id="IPR036390">
    <property type="entry name" value="WH_DNA-bd_sf"/>
</dbReference>
<dbReference type="Pfam" id="PF01047">
    <property type="entry name" value="MarR"/>
    <property type="match status" value="1"/>
</dbReference>
<dbReference type="GO" id="GO:0003700">
    <property type="term" value="F:DNA-binding transcription factor activity"/>
    <property type="evidence" value="ECO:0007669"/>
    <property type="project" value="InterPro"/>
</dbReference>
<feature type="region of interest" description="Disordered" evidence="1">
    <location>
        <begin position="1"/>
        <end position="23"/>
    </location>
</feature>
<dbReference type="Gene3D" id="1.10.10.10">
    <property type="entry name" value="Winged helix-like DNA-binding domain superfamily/Winged helix DNA-binding domain"/>
    <property type="match status" value="1"/>
</dbReference>
<evidence type="ECO:0000259" key="2">
    <source>
        <dbReference type="SMART" id="SM00347"/>
    </source>
</evidence>
<dbReference type="InterPro" id="IPR000835">
    <property type="entry name" value="HTH_MarR-typ"/>
</dbReference>
<proteinExistence type="predicted"/>
<dbReference type="GO" id="GO:0006950">
    <property type="term" value="P:response to stress"/>
    <property type="evidence" value="ECO:0007669"/>
    <property type="project" value="TreeGrafter"/>
</dbReference>
<dbReference type="AlphaFoldDB" id="A0A7W6JQ33"/>
<dbReference type="PANTHER" id="PTHR33164:SF43">
    <property type="entry name" value="HTH-TYPE TRANSCRIPTIONAL REPRESSOR YETL"/>
    <property type="match status" value="1"/>
</dbReference>
<dbReference type="Proteomes" id="UP000557392">
    <property type="component" value="Unassembled WGS sequence"/>
</dbReference>
<feature type="domain" description="HTH marR-type" evidence="2">
    <location>
        <begin position="51"/>
        <end position="143"/>
    </location>
</feature>
<dbReference type="GO" id="GO:0003677">
    <property type="term" value="F:DNA binding"/>
    <property type="evidence" value="ECO:0007669"/>
    <property type="project" value="UniProtKB-KW"/>
</dbReference>